<feature type="binding site" description="in inhibited form" evidence="11">
    <location>
        <position position="139"/>
    </location>
    <ligand>
        <name>Zn(2+)</name>
        <dbReference type="ChEBI" id="CHEBI:29105"/>
        <label>2</label>
        <note>catalytic</note>
    </ligand>
</feature>
<keyword evidence="5" id="KW-0378">Hydrolase</keyword>
<evidence type="ECO:0000256" key="11">
    <source>
        <dbReference type="PIRSR" id="PIRSR621190-2"/>
    </source>
</evidence>
<dbReference type="InterPro" id="IPR033739">
    <property type="entry name" value="M10A_MMP"/>
</dbReference>
<feature type="binding site" evidence="11">
    <location>
        <position position="265"/>
    </location>
    <ligand>
        <name>Ca(2+)</name>
        <dbReference type="ChEBI" id="CHEBI:29108"/>
        <label>3</label>
    </ligand>
</feature>
<dbReference type="FunFam" id="3.40.390.10:FF:000018">
    <property type="entry name" value="Metalloendoproteinase 1"/>
    <property type="match status" value="1"/>
</dbReference>
<keyword evidence="8" id="KW-0865">Zymogen</keyword>
<dbReference type="GO" id="GO:0031012">
    <property type="term" value="C:extracellular matrix"/>
    <property type="evidence" value="ECO:0007669"/>
    <property type="project" value="InterPro"/>
</dbReference>
<keyword evidence="3 11" id="KW-0479">Metal-binding</keyword>
<evidence type="ECO:0000256" key="8">
    <source>
        <dbReference type="ARBA" id="ARBA00023145"/>
    </source>
</evidence>
<dbReference type="InterPro" id="IPR036365">
    <property type="entry name" value="PGBD-like_sf"/>
</dbReference>
<dbReference type="GO" id="GO:0030198">
    <property type="term" value="P:extracellular matrix organization"/>
    <property type="evidence" value="ECO:0007669"/>
    <property type="project" value="TreeGrafter"/>
</dbReference>
<dbReference type="InterPro" id="IPR002477">
    <property type="entry name" value="Peptidoglycan-bd-like"/>
</dbReference>
<evidence type="ECO:0000256" key="3">
    <source>
        <dbReference type="ARBA" id="ARBA00022723"/>
    </source>
</evidence>
<dbReference type="GO" id="GO:0030574">
    <property type="term" value="P:collagen catabolic process"/>
    <property type="evidence" value="ECO:0007669"/>
    <property type="project" value="TreeGrafter"/>
</dbReference>
<feature type="binding site" evidence="11">
    <location>
        <position position="268"/>
    </location>
    <ligand>
        <name>Ca(2+)</name>
        <dbReference type="ChEBI" id="CHEBI:29108"/>
        <label>3</label>
    </ligand>
</feature>
<evidence type="ECO:0000256" key="6">
    <source>
        <dbReference type="ARBA" id="ARBA00022833"/>
    </source>
</evidence>
<dbReference type="InterPro" id="IPR021190">
    <property type="entry name" value="Pept_M10A"/>
</dbReference>
<evidence type="ECO:0000256" key="10">
    <source>
        <dbReference type="PIRSR" id="PIRSR621190-1"/>
    </source>
</evidence>
<keyword evidence="11" id="KW-0106">Calcium</keyword>
<feature type="binding site" evidence="11">
    <location>
        <position position="295"/>
    </location>
    <ligand>
        <name>Zn(2+)</name>
        <dbReference type="ChEBI" id="CHEBI:29105"/>
        <label>2</label>
        <note>catalytic</note>
    </ligand>
</feature>
<reference evidence="14 15" key="1">
    <citation type="submission" date="2024-01" db="EMBL/GenBank/DDBJ databases">
        <title>Genome assemblies of Stephania.</title>
        <authorList>
            <person name="Yang L."/>
        </authorList>
    </citation>
    <scope>NUCLEOTIDE SEQUENCE [LARGE SCALE GENOMIC DNA]</scope>
    <source>
        <strain evidence="14">YNDBR</strain>
        <tissue evidence="14">Leaf</tissue>
    </source>
</reference>
<dbReference type="Gene3D" id="3.40.390.10">
    <property type="entry name" value="Collagenase (Catalytic Domain)"/>
    <property type="match status" value="1"/>
</dbReference>
<dbReference type="InterPro" id="IPR024079">
    <property type="entry name" value="MetalloPept_cat_dom_sf"/>
</dbReference>
<comment type="cofactor">
    <cofactor evidence="11">
        <name>Zn(2+)</name>
        <dbReference type="ChEBI" id="CHEBI:29105"/>
    </cofactor>
    <text evidence="11">Binds 2 Zn(2+) ions per subunit.</text>
</comment>
<dbReference type="EMBL" id="JBBNAF010000008">
    <property type="protein sequence ID" value="KAK9120616.1"/>
    <property type="molecule type" value="Genomic_DNA"/>
</dbReference>
<proteinExistence type="inferred from homology"/>
<dbReference type="Proteomes" id="UP001420932">
    <property type="component" value="Unassembled WGS sequence"/>
</dbReference>
<keyword evidence="4" id="KW-0732">Signal</keyword>
<evidence type="ECO:0000256" key="9">
    <source>
        <dbReference type="ARBA" id="ARBA00023180"/>
    </source>
</evidence>
<dbReference type="InterPro" id="IPR001818">
    <property type="entry name" value="Pept_M10_metallopeptidase"/>
</dbReference>
<dbReference type="PANTHER" id="PTHR10201:SF321">
    <property type="entry name" value="METALLOENDOPROTEINASE 4-MMP"/>
    <property type="match status" value="1"/>
</dbReference>
<feature type="binding site" evidence="11">
    <location>
        <position position="240"/>
    </location>
    <ligand>
        <name>Zn(2+)</name>
        <dbReference type="ChEBI" id="CHEBI:29105"/>
        <label>1</label>
    </ligand>
</feature>
<evidence type="ECO:0000313" key="14">
    <source>
        <dbReference type="EMBL" id="KAK9120616.1"/>
    </source>
</evidence>
<dbReference type="GO" id="GO:0008270">
    <property type="term" value="F:zinc ion binding"/>
    <property type="evidence" value="ECO:0007669"/>
    <property type="project" value="InterPro"/>
</dbReference>
<feature type="binding site" evidence="11">
    <location>
        <position position="238"/>
    </location>
    <ligand>
        <name>Zn(2+)</name>
        <dbReference type="ChEBI" id="CHEBI:29105"/>
        <label>1</label>
    </ligand>
</feature>
<dbReference type="GO" id="GO:0006508">
    <property type="term" value="P:proteolysis"/>
    <property type="evidence" value="ECO:0007669"/>
    <property type="project" value="UniProtKB-KW"/>
</dbReference>
<evidence type="ECO:0000256" key="4">
    <source>
        <dbReference type="ARBA" id="ARBA00022729"/>
    </source>
</evidence>
<dbReference type="CDD" id="cd04278">
    <property type="entry name" value="ZnMc_MMP"/>
    <property type="match status" value="1"/>
</dbReference>
<evidence type="ECO:0000259" key="13">
    <source>
        <dbReference type="SMART" id="SM00235"/>
    </source>
</evidence>
<feature type="binding site" evidence="11">
    <location>
        <position position="246"/>
    </location>
    <ligand>
        <name>Ca(2+)</name>
        <dbReference type="ChEBI" id="CHEBI:29108"/>
        <label>3</label>
    </ligand>
</feature>
<evidence type="ECO:0000256" key="5">
    <source>
        <dbReference type="ARBA" id="ARBA00022801"/>
    </source>
</evidence>
<dbReference type="PANTHER" id="PTHR10201">
    <property type="entry name" value="MATRIX METALLOPROTEINASE"/>
    <property type="match status" value="1"/>
</dbReference>
<dbReference type="GO" id="GO:0004222">
    <property type="term" value="F:metalloendopeptidase activity"/>
    <property type="evidence" value="ECO:0007669"/>
    <property type="project" value="InterPro"/>
</dbReference>
<keyword evidence="12" id="KW-1133">Transmembrane helix</keyword>
<evidence type="ECO:0000313" key="15">
    <source>
        <dbReference type="Proteomes" id="UP001420932"/>
    </source>
</evidence>
<dbReference type="SMART" id="SM00235">
    <property type="entry name" value="ZnMc"/>
    <property type="match status" value="1"/>
</dbReference>
<keyword evidence="2" id="KW-0645">Protease</keyword>
<feature type="domain" description="Peptidase metallopeptidase" evidence="13">
    <location>
        <begin position="169"/>
        <end position="336"/>
    </location>
</feature>
<dbReference type="Pfam" id="PF00413">
    <property type="entry name" value="Peptidase_M10"/>
    <property type="match status" value="1"/>
</dbReference>
<dbReference type="InterPro" id="IPR006026">
    <property type="entry name" value="Peptidase_Metallo"/>
</dbReference>
<feature type="binding site" evidence="11">
    <location>
        <position position="245"/>
    </location>
    <ligand>
        <name>Ca(2+)</name>
        <dbReference type="ChEBI" id="CHEBI:29108"/>
        <label>3</label>
    </ligand>
</feature>
<feature type="binding site" evidence="11">
    <location>
        <position position="301"/>
    </location>
    <ligand>
        <name>Zn(2+)</name>
        <dbReference type="ChEBI" id="CHEBI:29105"/>
        <label>2</label>
        <note>catalytic</note>
    </ligand>
</feature>
<keyword evidence="9" id="KW-0325">Glycoprotein</keyword>
<feature type="binding site" evidence="11">
    <location>
        <position position="291"/>
    </location>
    <ligand>
        <name>Zn(2+)</name>
        <dbReference type="ChEBI" id="CHEBI:29105"/>
        <label>2</label>
        <note>catalytic</note>
    </ligand>
</feature>
<dbReference type="Pfam" id="PF01471">
    <property type="entry name" value="PG_binding_1"/>
    <property type="match status" value="1"/>
</dbReference>
<feature type="transmembrane region" description="Helical" evidence="12">
    <location>
        <begin position="6"/>
        <end position="30"/>
    </location>
</feature>
<dbReference type="PRINTS" id="PR00138">
    <property type="entry name" value="MATRIXIN"/>
</dbReference>
<evidence type="ECO:0000256" key="12">
    <source>
        <dbReference type="SAM" id="Phobius"/>
    </source>
</evidence>
<dbReference type="SUPFAM" id="SSF47090">
    <property type="entry name" value="PGBD-like"/>
    <property type="match status" value="1"/>
</dbReference>
<feature type="binding site" evidence="11">
    <location>
        <position position="253"/>
    </location>
    <ligand>
        <name>Zn(2+)</name>
        <dbReference type="ChEBI" id="CHEBI:29105"/>
        <label>1</label>
    </ligand>
</feature>
<gene>
    <name evidence="14" type="ORF">Syun_018233</name>
</gene>
<feature type="binding site" evidence="11">
    <location>
        <position position="309"/>
    </location>
    <ligand>
        <name>Zn(2+)</name>
        <dbReference type="ChEBI" id="CHEBI:29105"/>
        <label>2</label>
        <note>catalytic</note>
    </ligand>
</feature>
<accession>A0AAP0IU50</accession>
<feature type="binding site" evidence="11">
    <location>
        <position position="268"/>
    </location>
    <ligand>
        <name>Ca(2+)</name>
        <dbReference type="ChEBI" id="CHEBI:29108"/>
        <label>1</label>
    </ligand>
</feature>
<keyword evidence="12" id="KW-0812">Transmembrane</keyword>
<sequence>MSSTTLFTYYFSHLLLFITTNFIILSITIISPSQARHPKAILSPDLVTVIPINDYNDPWSSFKRFLDARKGAEVSGMADLKKYFHRFGYLPPPPIACNFTDTFDAGLESALIRYQSKLGLPITGRLDSNTLSQIMSPRCGLSDGDTKIVRDTRTNSTLHGTMHYTHFPGNPKWTRTAPMTLTYAVSPENSVPYLDLKDMTAAFRRAFARWAAVVPVEFAEVEDYNAADIKVGFYSGDHGDGQPFDGVLGVLAHAFSPPSGRLHLDAKERWAVDFEAEKSSVAIDLESVATHEIGHVLGLAHSSAKEAVMYPSLSPRSKKVDLKWDDVKGVQALYGSNPNFKFSNSLISDTSSSSSSSGNSVNIAGFGGSMVVMLLILLHVFA</sequence>
<organism evidence="14 15">
    <name type="scientific">Stephania yunnanensis</name>
    <dbReference type="NCBI Taxonomy" id="152371"/>
    <lineage>
        <taxon>Eukaryota</taxon>
        <taxon>Viridiplantae</taxon>
        <taxon>Streptophyta</taxon>
        <taxon>Embryophyta</taxon>
        <taxon>Tracheophyta</taxon>
        <taxon>Spermatophyta</taxon>
        <taxon>Magnoliopsida</taxon>
        <taxon>Ranunculales</taxon>
        <taxon>Menispermaceae</taxon>
        <taxon>Menispermoideae</taxon>
        <taxon>Cissampelideae</taxon>
        <taxon>Stephania</taxon>
    </lineage>
</organism>
<evidence type="ECO:0000256" key="1">
    <source>
        <dbReference type="ARBA" id="ARBA00009614"/>
    </source>
</evidence>
<keyword evidence="6 11" id="KW-0862">Zinc</keyword>
<keyword evidence="7" id="KW-0482">Metalloprotease</keyword>
<keyword evidence="12" id="KW-0472">Membrane</keyword>
<protein>
    <recommendedName>
        <fullName evidence="13">Peptidase metallopeptidase domain-containing protein</fullName>
    </recommendedName>
</protein>
<evidence type="ECO:0000256" key="2">
    <source>
        <dbReference type="ARBA" id="ARBA00022670"/>
    </source>
</evidence>
<keyword evidence="15" id="KW-1185">Reference proteome</keyword>
<dbReference type="AlphaFoldDB" id="A0AAP0IU50"/>
<dbReference type="SUPFAM" id="SSF55486">
    <property type="entry name" value="Metalloproteases ('zincins'), catalytic domain"/>
    <property type="match status" value="1"/>
</dbReference>
<feature type="binding site" evidence="11">
    <location>
        <position position="228"/>
    </location>
    <ligand>
        <name>Ca(2+)</name>
        <dbReference type="ChEBI" id="CHEBI:29108"/>
        <label>2</label>
    </ligand>
</feature>
<feature type="active site" evidence="10">
    <location>
        <position position="292"/>
    </location>
</feature>
<comment type="similarity">
    <text evidence="1">Belongs to the peptidase M10A family. Matrix metalloproteinases (MMPs) subfamily.</text>
</comment>
<comment type="caution">
    <text evidence="14">The sequence shown here is derived from an EMBL/GenBank/DDBJ whole genome shotgun (WGS) entry which is preliminary data.</text>
</comment>
<feature type="binding site" evidence="11">
    <location>
        <position position="263"/>
    </location>
    <ligand>
        <name>Zn(2+)</name>
        <dbReference type="ChEBI" id="CHEBI:29105"/>
        <label>1</label>
    </ligand>
</feature>
<evidence type="ECO:0000256" key="7">
    <source>
        <dbReference type="ARBA" id="ARBA00023049"/>
    </source>
</evidence>
<comment type="cofactor">
    <cofactor evidence="11">
        <name>Ca(2+)</name>
        <dbReference type="ChEBI" id="CHEBI:29108"/>
    </cofactor>
    <text evidence="11">Can bind about 5 Ca(2+) ions per subunit.</text>
</comment>
<name>A0AAP0IU50_9MAGN</name>